<dbReference type="GO" id="GO:0004222">
    <property type="term" value="F:metalloendopeptidase activity"/>
    <property type="evidence" value="ECO:0007669"/>
    <property type="project" value="TreeGrafter"/>
</dbReference>
<accession>A0AAW9Q175</accession>
<dbReference type="InterPro" id="IPR050570">
    <property type="entry name" value="Cell_wall_metabolism_enzyme"/>
</dbReference>
<comment type="caution">
    <text evidence="2">The sequence shown here is derived from an EMBL/GenBank/DDBJ whole genome shotgun (WGS) entry which is preliminary data.</text>
</comment>
<dbReference type="RefSeq" id="WP_330482804.1">
    <property type="nucleotide sequence ID" value="NZ_JAZBJZ010000017.1"/>
</dbReference>
<evidence type="ECO:0000259" key="1">
    <source>
        <dbReference type="Pfam" id="PF01551"/>
    </source>
</evidence>
<feature type="domain" description="M23ase beta-sheet core" evidence="1">
    <location>
        <begin position="63"/>
        <end position="153"/>
    </location>
</feature>
<keyword evidence="3" id="KW-1185">Reference proteome</keyword>
<protein>
    <submittedName>
        <fullName evidence="2">M23 family metallopeptidase</fullName>
        <ecNumber evidence="2">3.4.-.-</ecNumber>
    </submittedName>
</protein>
<dbReference type="InterPro" id="IPR011055">
    <property type="entry name" value="Dup_hybrid_motif"/>
</dbReference>
<dbReference type="SUPFAM" id="SSF51261">
    <property type="entry name" value="Duplicated hybrid motif"/>
    <property type="match status" value="1"/>
</dbReference>
<evidence type="ECO:0000313" key="2">
    <source>
        <dbReference type="EMBL" id="MEE3716376.1"/>
    </source>
</evidence>
<dbReference type="PANTHER" id="PTHR21666:SF285">
    <property type="entry name" value="M23 FAMILY METALLOPEPTIDASE"/>
    <property type="match status" value="1"/>
</dbReference>
<keyword evidence="2" id="KW-0378">Hydrolase</keyword>
<dbReference type="CDD" id="cd12797">
    <property type="entry name" value="M23_peptidase"/>
    <property type="match status" value="1"/>
</dbReference>
<dbReference type="PANTHER" id="PTHR21666">
    <property type="entry name" value="PEPTIDASE-RELATED"/>
    <property type="match status" value="1"/>
</dbReference>
<gene>
    <name evidence="2" type="ORF">V2H45_06440</name>
</gene>
<organism evidence="2 3">
    <name type="scientific">Tumidithrix elongata BACA0141</name>
    <dbReference type="NCBI Taxonomy" id="2716417"/>
    <lineage>
        <taxon>Bacteria</taxon>
        <taxon>Bacillati</taxon>
        <taxon>Cyanobacteriota</taxon>
        <taxon>Cyanophyceae</taxon>
        <taxon>Pseudanabaenales</taxon>
        <taxon>Pseudanabaenaceae</taxon>
        <taxon>Tumidithrix</taxon>
        <taxon>Tumidithrix elongata</taxon>
    </lineage>
</organism>
<name>A0AAW9Q175_9CYAN</name>
<dbReference type="Proteomes" id="UP001333818">
    <property type="component" value="Unassembled WGS sequence"/>
</dbReference>
<dbReference type="EMBL" id="JAZBJZ010000017">
    <property type="protein sequence ID" value="MEE3716376.1"/>
    <property type="molecule type" value="Genomic_DNA"/>
</dbReference>
<proteinExistence type="predicted"/>
<evidence type="ECO:0000313" key="3">
    <source>
        <dbReference type="Proteomes" id="UP001333818"/>
    </source>
</evidence>
<dbReference type="Pfam" id="PF01551">
    <property type="entry name" value="Peptidase_M23"/>
    <property type="match status" value="1"/>
</dbReference>
<sequence>MISSFLEGKATDINKAIGAALLVAMPLLSSGGLAQGASANPKMPFQGSASTSQGTHNDGYGLKAVDFRLPAGTPVLAPENAVVISTCNAGNNHRAIKLRAGTRYFSLIHVNTANIYVGKTYLQGQMIGTVAGDRPWNNCAKSTGAHLHFGVSPSSPVVDGVNIANLRVGTVLRSTNYRR</sequence>
<reference evidence="2" key="1">
    <citation type="submission" date="2024-01" db="EMBL/GenBank/DDBJ databases">
        <title>Bank of Algae and Cyanobacteria of the Azores (BACA) strain genomes.</title>
        <authorList>
            <person name="Luz R."/>
            <person name="Cordeiro R."/>
            <person name="Fonseca A."/>
            <person name="Goncalves V."/>
        </authorList>
    </citation>
    <scope>NUCLEOTIDE SEQUENCE</scope>
    <source>
        <strain evidence="2">BACA0141</strain>
    </source>
</reference>
<dbReference type="InterPro" id="IPR016047">
    <property type="entry name" value="M23ase_b-sheet_dom"/>
</dbReference>
<dbReference type="AlphaFoldDB" id="A0AAW9Q175"/>
<dbReference type="EC" id="3.4.-.-" evidence="2"/>
<dbReference type="Gene3D" id="2.70.70.10">
    <property type="entry name" value="Glucose Permease (Domain IIA)"/>
    <property type="match status" value="1"/>
</dbReference>